<sequence length="70" mass="8241">MWSQHLRNKLVERFPWAKSVNISMGEGWFQLIWDMLVELDQSSANTEILAIDESYGKMVVLYRSSIISKY</sequence>
<protein>
    <submittedName>
        <fullName evidence="1">Uncharacterized protein</fullName>
    </submittedName>
</protein>
<evidence type="ECO:0000313" key="1">
    <source>
        <dbReference type="EMBL" id="GIO38858.1"/>
    </source>
</evidence>
<dbReference type="EMBL" id="BORR01000015">
    <property type="protein sequence ID" value="GIO38858.1"/>
    <property type="molecule type" value="Genomic_DNA"/>
</dbReference>
<gene>
    <name evidence="1" type="ORF">J41TS12_37190</name>
</gene>
<evidence type="ECO:0000313" key="2">
    <source>
        <dbReference type="Proteomes" id="UP000681162"/>
    </source>
</evidence>
<keyword evidence="2" id="KW-1185">Reference proteome</keyword>
<dbReference type="Proteomes" id="UP000681162">
    <property type="component" value="Unassembled WGS sequence"/>
</dbReference>
<comment type="caution">
    <text evidence="1">The sequence shown here is derived from an EMBL/GenBank/DDBJ whole genome shotgun (WGS) entry which is preliminary data.</text>
</comment>
<name>A0A919XWD9_9BACL</name>
<organism evidence="1 2">
    <name type="scientific">Paenibacillus antibioticophila</name>
    <dbReference type="NCBI Taxonomy" id="1274374"/>
    <lineage>
        <taxon>Bacteria</taxon>
        <taxon>Bacillati</taxon>
        <taxon>Bacillota</taxon>
        <taxon>Bacilli</taxon>
        <taxon>Bacillales</taxon>
        <taxon>Paenibacillaceae</taxon>
        <taxon>Paenibacillus</taxon>
    </lineage>
</organism>
<dbReference type="AlphaFoldDB" id="A0A919XWD9"/>
<proteinExistence type="predicted"/>
<accession>A0A919XWD9</accession>
<reference evidence="1 2" key="1">
    <citation type="submission" date="2021-03" db="EMBL/GenBank/DDBJ databases">
        <title>Antimicrobial resistance genes in bacteria isolated from Japanese honey, and their potential for conferring macrolide and lincosamide resistance in the American foulbrood pathogen Paenibacillus larvae.</title>
        <authorList>
            <person name="Okamoto M."/>
            <person name="Kumagai M."/>
            <person name="Kanamori H."/>
            <person name="Takamatsu D."/>
        </authorList>
    </citation>
    <scope>NUCLEOTIDE SEQUENCE [LARGE SCALE GENOMIC DNA]</scope>
    <source>
        <strain evidence="1 2">J41TS12</strain>
    </source>
</reference>